<keyword evidence="2" id="KW-1185">Reference proteome</keyword>
<dbReference type="OrthoDB" id="1747252at2759"/>
<dbReference type="AlphaFoldDB" id="A0A0R3W5G7"/>
<reference evidence="3" key="1">
    <citation type="submission" date="2017-02" db="UniProtKB">
        <authorList>
            <consortium name="WormBaseParasite"/>
        </authorList>
    </citation>
    <scope>IDENTIFICATION</scope>
</reference>
<dbReference type="Proteomes" id="UP000282613">
    <property type="component" value="Unassembled WGS sequence"/>
</dbReference>
<evidence type="ECO:0000313" key="1">
    <source>
        <dbReference type="EMBL" id="VDK34947.1"/>
    </source>
</evidence>
<accession>A0A0R3W5G7</accession>
<evidence type="ECO:0000313" key="2">
    <source>
        <dbReference type="Proteomes" id="UP000282613"/>
    </source>
</evidence>
<proteinExistence type="predicted"/>
<organism evidence="3">
    <name type="scientific">Taenia asiatica</name>
    <name type="common">Asian tapeworm</name>
    <dbReference type="NCBI Taxonomy" id="60517"/>
    <lineage>
        <taxon>Eukaryota</taxon>
        <taxon>Metazoa</taxon>
        <taxon>Spiralia</taxon>
        <taxon>Lophotrochozoa</taxon>
        <taxon>Platyhelminthes</taxon>
        <taxon>Cestoda</taxon>
        <taxon>Eucestoda</taxon>
        <taxon>Cyclophyllidea</taxon>
        <taxon>Taeniidae</taxon>
        <taxon>Taenia</taxon>
    </lineage>
</organism>
<reference evidence="1 2" key="2">
    <citation type="submission" date="2018-11" db="EMBL/GenBank/DDBJ databases">
        <authorList>
            <consortium name="Pathogen Informatics"/>
        </authorList>
    </citation>
    <scope>NUCLEOTIDE SEQUENCE [LARGE SCALE GENOMIC DNA]</scope>
</reference>
<protein>
    <submittedName>
        <fullName evidence="3">Ribosomal_S10 domain-containing protein</fullName>
    </submittedName>
</protein>
<evidence type="ECO:0000313" key="3">
    <source>
        <dbReference type="WBParaSite" id="TASK_0000536201-mRNA-1"/>
    </source>
</evidence>
<dbReference type="EMBL" id="UYRS01018410">
    <property type="protein sequence ID" value="VDK34947.1"/>
    <property type="molecule type" value="Genomic_DNA"/>
</dbReference>
<dbReference type="STRING" id="60517.A0A0R3W5G7"/>
<sequence length="185" mass="21324">MSLNLGCRFRYLFAFRSLHTSTVLPKNNTQRYRVHSNLGSTNSKATSRRESVANMRAASSRSRWEAEGAAEAKVKGLHPSPTLNVFFSERFERRRWPLRDAVAMLREAAAPEMFNCLENPLYAKVTLNQRTKKANKFISKLETSTTLPHQLDFLPKRRIIVLTNVRTHKLLDTIPSCTTMFDYFL</sequence>
<name>A0A0R3W5G7_TAEAS</name>
<dbReference type="WBParaSite" id="TASK_0000536201-mRNA-1">
    <property type="protein sequence ID" value="TASK_0000536201-mRNA-1"/>
    <property type="gene ID" value="TASK_0000536201"/>
</dbReference>
<gene>
    <name evidence="1" type="ORF">TASK_LOCUS5363</name>
</gene>